<evidence type="ECO:0000313" key="4">
    <source>
        <dbReference type="Proteomes" id="UP000445144"/>
    </source>
</evidence>
<proteinExistence type="predicted"/>
<feature type="chain" id="PRO_5026829520" description="DUF4377 domain-containing protein" evidence="1">
    <location>
        <begin position="21"/>
        <end position="131"/>
    </location>
</feature>
<evidence type="ECO:0000256" key="1">
    <source>
        <dbReference type="SAM" id="SignalP"/>
    </source>
</evidence>
<keyword evidence="4" id="KW-1185">Reference proteome</keyword>
<gene>
    <name evidence="3" type="ORF">CHRY9293_00816</name>
</gene>
<dbReference type="Pfam" id="PF14302">
    <property type="entry name" value="DUF4377"/>
    <property type="match status" value="1"/>
</dbReference>
<evidence type="ECO:0000259" key="2">
    <source>
        <dbReference type="Pfam" id="PF14302"/>
    </source>
</evidence>
<organism evidence="3 4">
    <name type="scientific">Chryseobacterium potabilaquae</name>
    <dbReference type="NCBI Taxonomy" id="2675057"/>
    <lineage>
        <taxon>Bacteria</taxon>
        <taxon>Pseudomonadati</taxon>
        <taxon>Bacteroidota</taxon>
        <taxon>Flavobacteriia</taxon>
        <taxon>Flavobacteriales</taxon>
        <taxon>Weeksellaceae</taxon>
        <taxon>Chryseobacterium group</taxon>
        <taxon>Chryseobacterium</taxon>
    </lineage>
</organism>
<dbReference type="Proteomes" id="UP000445144">
    <property type="component" value="Unassembled WGS sequence"/>
</dbReference>
<name>A0A6N4X174_9FLAO</name>
<accession>A0A6N4X174</accession>
<dbReference type="InterPro" id="IPR025485">
    <property type="entry name" value="DUF4377"/>
</dbReference>
<keyword evidence="1" id="KW-0732">Signal</keyword>
<protein>
    <recommendedName>
        <fullName evidence="2">DUF4377 domain-containing protein</fullName>
    </recommendedName>
</protein>
<dbReference type="RefSeq" id="WP_228455466.1">
    <property type="nucleotide sequence ID" value="NZ_CACVBR010000004.1"/>
</dbReference>
<feature type="domain" description="DUF4377" evidence="2">
    <location>
        <begin position="55"/>
        <end position="128"/>
    </location>
</feature>
<dbReference type="EMBL" id="CACVBR010000004">
    <property type="protein sequence ID" value="CAA7194504.1"/>
    <property type="molecule type" value="Genomic_DNA"/>
</dbReference>
<dbReference type="AlphaFoldDB" id="A0A6N4X174"/>
<reference evidence="3 4" key="1">
    <citation type="submission" date="2020-01" db="EMBL/GenBank/DDBJ databases">
        <authorList>
            <person name="Rodrigo-Torres L."/>
            <person name="Arahal R. D."/>
            <person name="Lucena T."/>
        </authorList>
    </citation>
    <scope>NUCLEOTIDE SEQUENCE [LARGE SCALE GENOMIC DNA]</scope>
    <source>
        <strain evidence="3 4">CECT 9293</strain>
    </source>
</reference>
<evidence type="ECO:0000313" key="3">
    <source>
        <dbReference type="EMBL" id="CAA7194504.1"/>
    </source>
</evidence>
<sequence length="131" mass="14541">MKIYKILSLSLMALTFSSCANNEDENFQAPTSENIQSRSENTLQYASTNEKTLIVGPQRAGCVGVVPMQCLQVKETPNANWTNFYSNIQGFNYVPGYEYVLRVKVQHIANPPADGSSIAYTLVKVVSKVKK</sequence>
<feature type="signal peptide" evidence="1">
    <location>
        <begin position="1"/>
        <end position="20"/>
    </location>
</feature>
<dbReference type="PROSITE" id="PS51257">
    <property type="entry name" value="PROKAR_LIPOPROTEIN"/>
    <property type="match status" value="1"/>
</dbReference>